<keyword evidence="2" id="KW-0808">Transferase</keyword>
<keyword evidence="2" id="KW-0489">Methyltransferase</keyword>
<evidence type="ECO:0000259" key="1">
    <source>
        <dbReference type="Pfam" id="PF08241"/>
    </source>
</evidence>
<keyword evidence="3" id="KW-1185">Reference proteome</keyword>
<dbReference type="Gene3D" id="3.40.50.150">
    <property type="entry name" value="Vaccinia Virus protein VP39"/>
    <property type="match status" value="1"/>
</dbReference>
<proteinExistence type="predicted"/>
<accession>A0ABW2BNN1</accession>
<feature type="domain" description="Methyltransferase type 11" evidence="1">
    <location>
        <begin position="101"/>
        <end position="153"/>
    </location>
</feature>
<comment type="caution">
    <text evidence="2">The sequence shown here is derived from an EMBL/GenBank/DDBJ whole genome shotgun (WGS) entry which is preliminary data.</text>
</comment>
<dbReference type="RefSeq" id="WP_378972391.1">
    <property type="nucleotide sequence ID" value="NZ_JBHSWN010000001.1"/>
</dbReference>
<dbReference type="InterPro" id="IPR029063">
    <property type="entry name" value="SAM-dependent_MTases_sf"/>
</dbReference>
<dbReference type="GO" id="GO:0008168">
    <property type="term" value="F:methyltransferase activity"/>
    <property type="evidence" value="ECO:0007669"/>
    <property type="project" value="UniProtKB-KW"/>
</dbReference>
<organism evidence="2 3">
    <name type="scientific">Methylobacterium komagatae</name>
    <dbReference type="NCBI Taxonomy" id="374425"/>
    <lineage>
        <taxon>Bacteria</taxon>
        <taxon>Pseudomonadati</taxon>
        <taxon>Pseudomonadota</taxon>
        <taxon>Alphaproteobacteria</taxon>
        <taxon>Hyphomicrobiales</taxon>
        <taxon>Methylobacteriaceae</taxon>
        <taxon>Methylobacterium</taxon>
    </lineage>
</organism>
<dbReference type="SUPFAM" id="SSF53335">
    <property type="entry name" value="S-adenosyl-L-methionine-dependent methyltransferases"/>
    <property type="match status" value="1"/>
</dbReference>
<gene>
    <name evidence="2" type="ORF">ACFQE0_18730</name>
</gene>
<evidence type="ECO:0000313" key="3">
    <source>
        <dbReference type="Proteomes" id="UP001596292"/>
    </source>
</evidence>
<sequence length="247" mass="27498">MHTVIRGHCSICEKDTTFEMRRPSAWRSLTCMECASASRNRALWLAISRACPGWREKAVHEGSPGYDIVSRRLAAECKNYTASQYDTGRELGSIVTETRLPCGKYSVQDFEKQTFDDEVFDLVVTQDVFEHIFNPASAIAEIARTLKPGGLTIMSVPVIRAFQPSRRRARITGGRVEHILEPIYHGNPVSGDGSLVTIDWGLDIAAQLSAASGMYFVMQTFENMDLGIRDEVNQILVGRKSPLPDIS</sequence>
<reference evidence="3" key="1">
    <citation type="journal article" date="2019" name="Int. J. Syst. Evol. Microbiol.">
        <title>The Global Catalogue of Microorganisms (GCM) 10K type strain sequencing project: providing services to taxonomists for standard genome sequencing and annotation.</title>
        <authorList>
            <consortium name="The Broad Institute Genomics Platform"/>
            <consortium name="The Broad Institute Genome Sequencing Center for Infectious Disease"/>
            <person name="Wu L."/>
            <person name="Ma J."/>
        </authorList>
    </citation>
    <scope>NUCLEOTIDE SEQUENCE [LARGE SCALE GENOMIC DNA]</scope>
    <source>
        <strain evidence="3">CCUG 48316</strain>
    </source>
</reference>
<evidence type="ECO:0000313" key="2">
    <source>
        <dbReference type="EMBL" id="MFC6791472.1"/>
    </source>
</evidence>
<dbReference type="InterPro" id="IPR013216">
    <property type="entry name" value="Methyltransf_11"/>
</dbReference>
<name>A0ABW2BNN1_9HYPH</name>
<dbReference type="Pfam" id="PF08241">
    <property type="entry name" value="Methyltransf_11"/>
    <property type="match status" value="1"/>
</dbReference>
<protein>
    <submittedName>
        <fullName evidence="2">Class I SAM-dependent methyltransferase</fullName>
    </submittedName>
</protein>
<dbReference type="Proteomes" id="UP001596292">
    <property type="component" value="Unassembled WGS sequence"/>
</dbReference>
<dbReference type="GO" id="GO:0032259">
    <property type="term" value="P:methylation"/>
    <property type="evidence" value="ECO:0007669"/>
    <property type="project" value="UniProtKB-KW"/>
</dbReference>
<dbReference type="CDD" id="cd02440">
    <property type="entry name" value="AdoMet_MTases"/>
    <property type="match status" value="1"/>
</dbReference>
<dbReference type="EMBL" id="JBHSWN010000001">
    <property type="protein sequence ID" value="MFC6791472.1"/>
    <property type="molecule type" value="Genomic_DNA"/>
</dbReference>